<comment type="caution">
    <text evidence="3">The sequence shown here is derived from an EMBL/GenBank/DDBJ whole genome shotgun (WGS) entry which is preliminary data.</text>
</comment>
<proteinExistence type="predicted"/>
<keyword evidence="4" id="KW-1185">Reference proteome</keyword>
<dbReference type="AlphaFoldDB" id="A0A0M0JLA6"/>
<dbReference type="Gene3D" id="3.60.21.10">
    <property type="match status" value="2"/>
</dbReference>
<evidence type="ECO:0000256" key="2">
    <source>
        <dbReference type="SAM" id="Phobius"/>
    </source>
</evidence>
<dbReference type="GO" id="GO:0047734">
    <property type="term" value="F:CDP-glycerol diphosphatase activity"/>
    <property type="evidence" value="ECO:0007669"/>
    <property type="project" value="TreeGrafter"/>
</dbReference>
<organism evidence="3 4">
    <name type="scientific">Chrysochromulina tobinii</name>
    <dbReference type="NCBI Taxonomy" id="1460289"/>
    <lineage>
        <taxon>Eukaryota</taxon>
        <taxon>Haptista</taxon>
        <taxon>Haptophyta</taxon>
        <taxon>Prymnesiophyceae</taxon>
        <taxon>Prymnesiales</taxon>
        <taxon>Chrysochromulinaceae</taxon>
        <taxon>Chrysochromulina</taxon>
    </lineage>
</organism>
<dbReference type="Proteomes" id="UP000037460">
    <property type="component" value="Unassembled WGS sequence"/>
</dbReference>
<dbReference type="GO" id="GO:0030145">
    <property type="term" value="F:manganese ion binding"/>
    <property type="evidence" value="ECO:0007669"/>
    <property type="project" value="TreeGrafter"/>
</dbReference>
<evidence type="ECO:0000313" key="3">
    <source>
        <dbReference type="EMBL" id="KOO27097.1"/>
    </source>
</evidence>
<accession>A0A0M0JLA6</accession>
<name>A0A0M0JLA6_9EUKA</name>
<dbReference type="OrthoDB" id="10656158at2759"/>
<dbReference type="InterPro" id="IPR029052">
    <property type="entry name" value="Metallo-depent_PP-like"/>
</dbReference>
<sequence>MENEAYGAFVGIDVDSTLPVFTLGLIGGTEYMDADDSATVRPRQGLQVFKRAVAFFKTRGVTEVVHCGNVIHSANAGTGTQFTALQDMETERGRLGRARWHFAAGPADVVNFSGAPGGVLGALKASRDESAAAAGRSYYAAFPAAQWRLLVLDAFDGVNPASVPTWGDAPPLAKLGEAQLVWLSAQLSVAASTGEKALLVCHVPIAALQNSAAVGERLAAAPGVVMAVLSLGDGTGSHHVDSSGMHHLSLRAAADLGANVDAFGVLTVYADTMKLEMRGAAPDASRCPHGWPSELPFAPRGGQLVTSEQSAAWMASFVSFWLVLISTLLAPMSAAMRMLTSNADAGAAAEHGGLDPDAGAPSAGRAQRKPTADIVEESPDNV</sequence>
<keyword evidence="2" id="KW-0812">Transmembrane</keyword>
<reference evidence="4" key="1">
    <citation type="journal article" date="2015" name="PLoS Genet.">
        <title>Genome Sequence and Transcriptome Analyses of Chrysochromulina tobin: Metabolic Tools for Enhanced Algal Fitness in the Prominent Order Prymnesiales (Haptophyceae).</title>
        <authorList>
            <person name="Hovde B.T."/>
            <person name="Deodato C.R."/>
            <person name="Hunsperger H.M."/>
            <person name="Ryken S.A."/>
            <person name="Yost W."/>
            <person name="Jha R.K."/>
            <person name="Patterson J."/>
            <person name="Monnat R.J. Jr."/>
            <person name="Barlow S.B."/>
            <person name="Starkenburg S.R."/>
            <person name="Cattolico R.A."/>
        </authorList>
    </citation>
    <scope>NUCLEOTIDE SEQUENCE</scope>
    <source>
        <strain evidence="4">CCMP291</strain>
    </source>
</reference>
<dbReference type="GO" id="GO:0047631">
    <property type="term" value="F:ADP-ribose diphosphatase activity"/>
    <property type="evidence" value="ECO:0007669"/>
    <property type="project" value="TreeGrafter"/>
</dbReference>
<feature type="transmembrane region" description="Helical" evidence="2">
    <location>
        <begin position="311"/>
        <end position="330"/>
    </location>
</feature>
<keyword evidence="2" id="KW-0472">Membrane</keyword>
<dbReference type="EMBL" id="JWZX01002765">
    <property type="protein sequence ID" value="KOO27097.1"/>
    <property type="molecule type" value="Genomic_DNA"/>
</dbReference>
<dbReference type="SUPFAM" id="SSF56300">
    <property type="entry name" value="Metallo-dependent phosphatases"/>
    <property type="match status" value="1"/>
</dbReference>
<feature type="region of interest" description="Disordered" evidence="1">
    <location>
        <begin position="347"/>
        <end position="382"/>
    </location>
</feature>
<dbReference type="GO" id="GO:0008663">
    <property type="term" value="F:2',3'-cyclic-nucleotide 2'-phosphodiesterase activity"/>
    <property type="evidence" value="ECO:0007669"/>
    <property type="project" value="TreeGrafter"/>
</dbReference>
<evidence type="ECO:0000313" key="4">
    <source>
        <dbReference type="Proteomes" id="UP000037460"/>
    </source>
</evidence>
<keyword evidence="2" id="KW-1133">Transmembrane helix</keyword>
<protein>
    <submittedName>
        <fullName evidence="3">Manganese-dependent ADP-ribose cdp-alcohol diphosphatase</fullName>
    </submittedName>
</protein>
<dbReference type="PANTHER" id="PTHR16509">
    <property type="match status" value="1"/>
</dbReference>
<evidence type="ECO:0000256" key="1">
    <source>
        <dbReference type="SAM" id="MobiDB-lite"/>
    </source>
</evidence>
<gene>
    <name evidence="3" type="ORF">Ctob_006841</name>
</gene>
<dbReference type="PANTHER" id="PTHR16509:SF1">
    <property type="entry name" value="MANGANESE-DEPENDENT ADP-RIBOSE_CDP-ALCOHOL DIPHOSPHATASE"/>
    <property type="match status" value="1"/>
</dbReference>